<gene>
    <name evidence="1" type="ORF">LX24_01881</name>
</gene>
<organism evidence="1 2">
    <name type="scientific">Desulfallas thermosapovorans DSM 6562</name>
    <dbReference type="NCBI Taxonomy" id="1121431"/>
    <lineage>
        <taxon>Bacteria</taxon>
        <taxon>Bacillati</taxon>
        <taxon>Bacillota</taxon>
        <taxon>Clostridia</taxon>
        <taxon>Eubacteriales</taxon>
        <taxon>Desulfallaceae</taxon>
        <taxon>Desulfallas</taxon>
    </lineage>
</organism>
<comment type="caution">
    <text evidence="1">The sequence shown here is derived from an EMBL/GenBank/DDBJ whole genome shotgun (WGS) entry which is preliminary data.</text>
</comment>
<dbReference type="Proteomes" id="UP000323166">
    <property type="component" value="Unassembled WGS sequence"/>
</dbReference>
<sequence>MNYKNINRDFRPYVLIGAITGIIEHMNDTGMSAEKAIEKIRAELKSFETAETAKQN</sequence>
<reference evidence="1 2" key="1">
    <citation type="submission" date="2019-07" db="EMBL/GenBank/DDBJ databases">
        <title>Genomic Encyclopedia of Type Strains, Phase I: the one thousand microbial genomes (KMG-I) project.</title>
        <authorList>
            <person name="Kyrpides N."/>
        </authorList>
    </citation>
    <scope>NUCLEOTIDE SEQUENCE [LARGE SCALE GENOMIC DNA]</scope>
    <source>
        <strain evidence="1 2">DSM 6562</strain>
    </source>
</reference>
<keyword evidence="2" id="KW-1185">Reference proteome</keyword>
<evidence type="ECO:0000313" key="1">
    <source>
        <dbReference type="EMBL" id="TYO95152.1"/>
    </source>
</evidence>
<dbReference type="EMBL" id="VNHM01000009">
    <property type="protein sequence ID" value="TYO95152.1"/>
    <property type="molecule type" value="Genomic_DNA"/>
</dbReference>
<protein>
    <submittedName>
        <fullName evidence="1">Uncharacterized protein</fullName>
    </submittedName>
</protein>
<accession>A0A5S4ZR12</accession>
<evidence type="ECO:0000313" key="2">
    <source>
        <dbReference type="Proteomes" id="UP000323166"/>
    </source>
</evidence>
<proteinExistence type="predicted"/>
<name>A0A5S4ZR12_9FIRM</name>
<dbReference type="AlphaFoldDB" id="A0A5S4ZR12"/>